<evidence type="ECO:0000313" key="2">
    <source>
        <dbReference type="Proteomes" id="UP000037146"/>
    </source>
</evidence>
<sequence length="94" mass="11364">MYPPQTIIFLLLYQFLYTKQKNRTDYGSLLLNVKFRPILKQITHSFRRNITIHRFVFTDIPKDKLLTANKSSFTLPYLVVKMKRIDGIDLFFYR</sequence>
<organism evidence="1 2">
    <name type="scientific">Peribacillus loiseleuriae</name>
    <dbReference type="NCBI Taxonomy" id="1679170"/>
    <lineage>
        <taxon>Bacteria</taxon>
        <taxon>Bacillati</taxon>
        <taxon>Bacillota</taxon>
        <taxon>Bacilli</taxon>
        <taxon>Bacillales</taxon>
        <taxon>Bacillaceae</taxon>
        <taxon>Peribacillus</taxon>
    </lineage>
</organism>
<protein>
    <submittedName>
        <fullName evidence="1">Uncharacterized protein</fullName>
    </submittedName>
</protein>
<gene>
    <name evidence="1" type="ORF">AC625_01470</name>
</gene>
<dbReference type="EMBL" id="LFZW01000001">
    <property type="protein sequence ID" value="KMY48352.1"/>
    <property type="molecule type" value="Genomic_DNA"/>
</dbReference>
<dbReference type="PATRIC" id="fig|1679170.3.peg.271"/>
<keyword evidence="2" id="KW-1185">Reference proteome</keyword>
<proteinExistence type="predicted"/>
<dbReference type="Proteomes" id="UP000037146">
    <property type="component" value="Unassembled WGS sequence"/>
</dbReference>
<reference evidence="2" key="1">
    <citation type="submission" date="2015-07" db="EMBL/GenBank/DDBJ databases">
        <title>Genome sequencing project for genomic taxonomy and phylogenomics of Bacillus-like bacteria.</title>
        <authorList>
            <person name="Liu B."/>
            <person name="Wang J."/>
            <person name="Zhu Y."/>
            <person name="Liu G."/>
            <person name="Chen Q."/>
            <person name="Chen Z."/>
            <person name="Lan J."/>
            <person name="Che J."/>
            <person name="Ge C."/>
            <person name="Shi H."/>
            <person name="Pan Z."/>
            <person name="Liu X."/>
        </authorList>
    </citation>
    <scope>NUCLEOTIDE SEQUENCE [LARGE SCALE GENOMIC DNA]</scope>
    <source>
        <strain evidence="2">FJAT-27997</strain>
    </source>
</reference>
<comment type="caution">
    <text evidence="1">The sequence shown here is derived from an EMBL/GenBank/DDBJ whole genome shotgun (WGS) entry which is preliminary data.</text>
</comment>
<accession>A0A0K9GQ13</accession>
<name>A0A0K9GQ13_9BACI</name>
<evidence type="ECO:0000313" key="1">
    <source>
        <dbReference type="EMBL" id="KMY48352.1"/>
    </source>
</evidence>
<dbReference type="AlphaFoldDB" id="A0A0K9GQ13"/>